<comment type="caution">
    <text evidence="6">The sequence shown here is derived from an EMBL/GenBank/DDBJ whole genome shotgun (WGS) entry which is preliminary data.</text>
</comment>
<dbReference type="InterPro" id="IPR032675">
    <property type="entry name" value="LRR_dom_sf"/>
</dbReference>
<protein>
    <recommendedName>
        <fullName evidence="8">Protein singed wings 2</fullName>
    </recommendedName>
</protein>
<dbReference type="PANTHER" id="PTHR24373:SF275">
    <property type="entry name" value="TIR DOMAIN-CONTAINING PROTEIN"/>
    <property type="match status" value="1"/>
</dbReference>
<proteinExistence type="predicted"/>
<evidence type="ECO:0008006" key="8">
    <source>
        <dbReference type="Google" id="ProtNLM"/>
    </source>
</evidence>
<dbReference type="InterPro" id="IPR001611">
    <property type="entry name" value="Leu-rich_rpt"/>
</dbReference>
<dbReference type="SMART" id="SM00369">
    <property type="entry name" value="LRR_TYP"/>
    <property type="match status" value="2"/>
</dbReference>
<feature type="chain" id="PRO_5047320760" description="Protein singed wings 2" evidence="5">
    <location>
        <begin position="24"/>
        <end position="487"/>
    </location>
</feature>
<keyword evidence="4" id="KW-1133">Transmembrane helix</keyword>
<evidence type="ECO:0000256" key="5">
    <source>
        <dbReference type="SAM" id="SignalP"/>
    </source>
</evidence>
<name>A0ABP1NHJ5_XYLVO</name>
<keyword evidence="2 5" id="KW-0732">Signal</keyword>
<dbReference type="InterPro" id="IPR050328">
    <property type="entry name" value="Dev_Immune_Receptor"/>
</dbReference>
<evidence type="ECO:0000313" key="6">
    <source>
        <dbReference type="EMBL" id="CAL7940509.1"/>
    </source>
</evidence>
<keyword evidence="4" id="KW-0812">Transmembrane</keyword>
<accession>A0ABP1NHJ5</accession>
<keyword evidence="1" id="KW-0433">Leucine-rich repeat</keyword>
<dbReference type="PANTHER" id="PTHR24373">
    <property type="entry name" value="SLIT RELATED LEUCINE-RICH REPEAT NEURONAL PROTEIN"/>
    <property type="match status" value="1"/>
</dbReference>
<keyword evidence="4" id="KW-0472">Membrane</keyword>
<dbReference type="SUPFAM" id="SSF52058">
    <property type="entry name" value="L domain-like"/>
    <property type="match status" value="2"/>
</dbReference>
<dbReference type="Pfam" id="PF13855">
    <property type="entry name" value="LRR_8"/>
    <property type="match status" value="1"/>
</dbReference>
<gene>
    <name evidence="6" type="ORF">XYLVIOL_LOCUS4526</name>
</gene>
<organism evidence="6 7">
    <name type="scientific">Xylocopa violacea</name>
    <name type="common">Violet carpenter bee</name>
    <name type="synonym">Apis violacea</name>
    <dbReference type="NCBI Taxonomy" id="135666"/>
    <lineage>
        <taxon>Eukaryota</taxon>
        <taxon>Metazoa</taxon>
        <taxon>Ecdysozoa</taxon>
        <taxon>Arthropoda</taxon>
        <taxon>Hexapoda</taxon>
        <taxon>Insecta</taxon>
        <taxon>Pterygota</taxon>
        <taxon>Neoptera</taxon>
        <taxon>Endopterygota</taxon>
        <taxon>Hymenoptera</taxon>
        <taxon>Apocrita</taxon>
        <taxon>Aculeata</taxon>
        <taxon>Apoidea</taxon>
        <taxon>Anthophila</taxon>
        <taxon>Apidae</taxon>
        <taxon>Xylocopa</taxon>
        <taxon>Xylocopa</taxon>
    </lineage>
</organism>
<evidence type="ECO:0000256" key="2">
    <source>
        <dbReference type="ARBA" id="ARBA00022729"/>
    </source>
</evidence>
<evidence type="ECO:0000256" key="4">
    <source>
        <dbReference type="SAM" id="Phobius"/>
    </source>
</evidence>
<dbReference type="Proteomes" id="UP001642520">
    <property type="component" value="Unassembled WGS sequence"/>
</dbReference>
<dbReference type="PROSITE" id="PS51450">
    <property type="entry name" value="LRR"/>
    <property type="match status" value="1"/>
</dbReference>
<dbReference type="EMBL" id="CAXAJV020001290">
    <property type="protein sequence ID" value="CAL7940509.1"/>
    <property type="molecule type" value="Genomic_DNA"/>
</dbReference>
<feature type="signal peptide" evidence="5">
    <location>
        <begin position="1"/>
        <end position="23"/>
    </location>
</feature>
<evidence type="ECO:0000256" key="3">
    <source>
        <dbReference type="ARBA" id="ARBA00022737"/>
    </source>
</evidence>
<keyword evidence="7" id="KW-1185">Reference proteome</keyword>
<dbReference type="InterPro" id="IPR003591">
    <property type="entry name" value="Leu-rich_rpt_typical-subtyp"/>
</dbReference>
<evidence type="ECO:0000256" key="1">
    <source>
        <dbReference type="ARBA" id="ARBA00022614"/>
    </source>
</evidence>
<feature type="transmembrane region" description="Helical" evidence="4">
    <location>
        <begin position="450"/>
        <end position="468"/>
    </location>
</feature>
<keyword evidence="3" id="KW-0677">Repeat</keyword>
<reference evidence="6 7" key="1">
    <citation type="submission" date="2024-08" db="EMBL/GenBank/DDBJ databases">
        <authorList>
            <person name="Will J Nash"/>
            <person name="Angela Man"/>
            <person name="Seanna McTaggart"/>
            <person name="Kendall Baker"/>
            <person name="Tom Barker"/>
            <person name="Leah Catchpole"/>
            <person name="Alex Durrant"/>
            <person name="Karim Gharbi"/>
            <person name="Naomi Irish"/>
            <person name="Gemy Kaithakottil"/>
            <person name="Debby Ku"/>
            <person name="Aaliyah Providence"/>
            <person name="Felix Shaw"/>
            <person name="David Swarbreck"/>
            <person name="Chris Watkins"/>
            <person name="Ann M. McCartney"/>
            <person name="Giulio Formenti"/>
            <person name="Alice Mouton"/>
            <person name="Noel Vella"/>
            <person name="Bjorn M von Reumont"/>
            <person name="Adriana Vella"/>
            <person name="Wilfried Haerty"/>
        </authorList>
    </citation>
    <scope>NUCLEOTIDE SEQUENCE [LARGE SCALE GENOMIC DNA]</scope>
</reference>
<evidence type="ECO:0000313" key="7">
    <source>
        <dbReference type="Proteomes" id="UP001642520"/>
    </source>
</evidence>
<sequence>MWKVSCYFLLATLFWMNLRLSLANTREENCDLRQAKSNTSKECDFKEHDHRLVCFHGLEDKWKTGGENVRTLVLCYWPLETLDPQEVLQGFSSLKKLVIEKSNLTSLVSPFANNSQFIERLEIRETKLKNLPQDAFVNLSNLKFLDLRNNSLAEIDVETFNIPSLHHLHLSGNPLKCSEDTKWILHQEKGSLGHAVADRQHLRCTVPYEGRPLVPVVEIINTLKEECTRTVCDCKLVYVVGNGGKHIQRQLMAFTSVNCSHRGLTEMPSFLPANTTTLHLSGNKVDDVTNRISQIFTTKPLPYDTSIRDLKPLTTNPVYKGVIDVYLDDNMIKSIVQLEGSSWVDRFRVLSLRGNNLTDLPTYAFENVLQHNGNAVSLFLGRNPWRCDCLFTPGFQDLLIKYTNIIKDSNDVKCSPTNGDENSNKIIKDLRRTEICISANEDVLLHPLDVLNIILALLILLIIGKLLYDYWCFKKTGKLPWIVAKIP</sequence>
<dbReference type="Gene3D" id="3.80.10.10">
    <property type="entry name" value="Ribonuclease Inhibitor"/>
    <property type="match status" value="2"/>
</dbReference>